<keyword evidence="1" id="KW-0472">Membrane</keyword>
<keyword evidence="3" id="KW-1185">Reference proteome</keyword>
<sequence>MMELREKDQENVLAGYLAHFNNRAADTTLLRLVDRSQHLYLGSGMDSIQNIAVCICFILLLVLSQVQDSYFHEKNSPADELMPPVPNSVIVAIIIFGLVIALEDFAQQWYHDYIETRVEREDPEAGIPASTVVHSQPPAGPRAGTGDRVEDALLLVPYTTVPSILLYPQEHHDRDQHVLYLLECHPVSVVTEVPAEAVYIGDVVHIGDVIGTVTGGGTHRQ</sequence>
<feature type="transmembrane region" description="Helical" evidence="1">
    <location>
        <begin position="84"/>
        <end position="102"/>
    </location>
</feature>
<keyword evidence="1" id="KW-0812">Transmembrane</keyword>
<reference evidence="2 3" key="1">
    <citation type="journal article" date="2023" name="Arcadia Sci">
        <title>De novo assembly of a long-read Amblyomma americanum tick genome.</title>
        <authorList>
            <person name="Chou S."/>
            <person name="Poskanzer K.E."/>
            <person name="Rollins M."/>
            <person name="Thuy-Boun P.S."/>
        </authorList>
    </citation>
    <scope>NUCLEOTIDE SEQUENCE [LARGE SCALE GENOMIC DNA]</scope>
    <source>
        <strain evidence="2">F_SG_1</strain>
        <tissue evidence="2">Salivary glands</tissue>
    </source>
</reference>
<evidence type="ECO:0000256" key="1">
    <source>
        <dbReference type="SAM" id="Phobius"/>
    </source>
</evidence>
<organism evidence="2 3">
    <name type="scientific">Amblyomma americanum</name>
    <name type="common">Lone star tick</name>
    <dbReference type="NCBI Taxonomy" id="6943"/>
    <lineage>
        <taxon>Eukaryota</taxon>
        <taxon>Metazoa</taxon>
        <taxon>Ecdysozoa</taxon>
        <taxon>Arthropoda</taxon>
        <taxon>Chelicerata</taxon>
        <taxon>Arachnida</taxon>
        <taxon>Acari</taxon>
        <taxon>Parasitiformes</taxon>
        <taxon>Ixodida</taxon>
        <taxon>Ixodoidea</taxon>
        <taxon>Ixodidae</taxon>
        <taxon>Amblyomminae</taxon>
        <taxon>Amblyomma</taxon>
    </lineage>
</organism>
<dbReference type="Proteomes" id="UP001321473">
    <property type="component" value="Unassembled WGS sequence"/>
</dbReference>
<comment type="caution">
    <text evidence="2">The sequence shown here is derived from an EMBL/GenBank/DDBJ whole genome shotgun (WGS) entry which is preliminary data.</text>
</comment>
<protein>
    <submittedName>
        <fullName evidence="2">Uncharacterized protein</fullName>
    </submittedName>
</protein>
<dbReference type="EMBL" id="JARKHS020027630">
    <property type="protein sequence ID" value="KAK8765194.1"/>
    <property type="molecule type" value="Genomic_DNA"/>
</dbReference>
<gene>
    <name evidence="2" type="ORF">V5799_032191</name>
</gene>
<feature type="transmembrane region" description="Helical" evidence="1">
    <location>
        <begin position="39"/>
        <end position="64"/>
    </location>
</feature>
<proteinExistence type="predicted"/>
<evidence type="ECO:0000313" key="3">
    <source>
        <dbReference type="Proteomes" id="UP001321473"/>
    </source>
</evidence>
<name>A0AAQ4DRV4_AMBAM</name>
<dbReference type="AlphaFoldDB" id="A0AAQ4DRV4"/>
<keyword evidence="1" id="KW-1133">Transmembrane helix</keyword>
<evidence type="ECO:0000313" key="2">
    <source>
        <dbReference type="EMBL" id="KAK8765194.1"/>
    </source>
</evidence>
<accession>A0AAQ4DRV4</accession>